<evidence type="ECO:0000313" key="4">
    <source>
        <dbReference type="Proteomes" id="UP000237347"/>
    </source>
</evidence>
<dbReference type="InterPro" id="IPR046960">
    <property type="entry name" value="PPR_At4g14850-like_plant"/>
</dbReference>
<keyword evidence="1" id="KW-0677">Repeat</keyword>
<feature type="repeat" description="PPR" evidence="2">
    <location>
        <begin position="77"/>
        <end position="111"/>
    </location>
</feature>
<evidence type="ECO:0000256" key="2">
    <source>
        <dbReference type="PROSITE-ProRule" id="PRU00708"/>
    </source>
</evidence>
<sequence>MVSMIQRLCRGTLSSGDMPRVILRKRRYGYFLECKGEELDPINSRFHSFSRHARRLLRLRKGGRFMGRVFDEMSMRTVVSWNAVITTCVENMWFDDRMCYFLKMRDFGFEPDETTMVVMLSACAELGNLSLGRWVHSLVIVRGMVLNFELGTAVVNMYAKSRDIDYAWLVFDRVQEKNVWTWSAMILGLAQHGSAKEALGSFLKDDV</sequence>
<dbReference type="GO" id="GO:0003723">
    <property type="term" value="F:RNA binding"/>
    <property type="evidence" value="ECO:0007669"/>
    <property type="project" value="InterPro"/>
</dbReference>
<dbReference type="InterPro" id="IPR011990">
    <property type="entry name" value="TPR-like_helical_dom_sf"/>
</dbReference>
<organism evidence="3 4">
    <name type="scientific">Quercus suber</name>
    <name type="common">Cork oak</name>
    <dbReference type="NCBI Taxonomy" id="58331"/>
    <lineage>
        <taxon>Eukaryota</taxon>
        <taxon>Viridiplantae</taxon>
        <taxon>Streptophyta</taxon>
        <taxon>Embryophyta</taxon>
        <taxon>Tracheophyta</taxon>
        <taxon>Spermatophyta</taxon>
        <taxon>Magnoliopsida</taxon>
        <taxon>eudicotyledons</taxon>
        <taxon>Gunneridae</taxon>
        <taxon>Pentapetalae</taxon>
        <taxon>rosids</taxon>
        <taxon>fabids</taxon>
        <taxon>Fagales</taxon>
        <taxon>Fagaceae</taxon>
        <taxon>Quercus</taxon>
    </lineage>
</organism>
<dbReference type="Pfam" id="PF01535">
    <property type="entry name" value="PPR"/>
    <property type="match status" value="3"/>
</dbReference>
<proteinExistence type="predicted"/>
<dbReference type="AlphaFoldDB" id="A0AAW0L6W7"/>
<gene>
    <name evidence="3" type="primary">PCMP-E44_4</name>
    <name evidence="3" type="ORF">CFP56_007159</name>
</gene>
<dbReference type="PROSITE" id="PS51375">
    <property type="entry name" value="PPR"/>
    <property type="match status" value="1"/>
</dbReference>
<dbReference type="Proteomes" id="UP000237347">
    <property type="component" value="Unassembled WGS sequence"/>
</dbReference>
<dbReference type="EMBL" id="PKMF04000147">
    <property type="protein sequence ID" value="KAK7847060.1"/>
    <property type="molecule type" value="Genomic_DNA"/>
</dbReference>
<keyword evidence="4" id="KW-1185">Reference proteome</keyword>
<dbReference type="NCBIfam" id="TIGR00756">
    <property type="entry name" value="PPR"/>
    <property type="match status" value="1"/>
</dbReference>
<dbReference type="InterPro" id="IPR002885">
    <property type="entry name" value="PPR_rpt"/>
</dbReference>
<protein>
    <submittedName>
        <fullName evidence="3">Pentatricopeptide repeat-containing protein</fullName>
    </submittedName>
</protein>
<evidence type="ECO:0000256" key="1">
    <source>
        <dbReference type="ARBA" id="ARBA00022737"/>
    </source>
</evidence>
<accession>A0AAW0L6W7</accession>
<dbReference type="Gene3D" id="1.25.40.10">
    <property type="entry name" value="Tetratricopeptide repeat domain"/>
    <property type="match status" value="2"/>
</dbReference>
<comment type="caution">
    <text evidence="3">The sequence shown here is derived from an EMBL/GenBank/DDBJ whole genome shotgun (WGS) entry which is preliminary data.</text>
</comment>
<name>A0AAW0L6W7_QUESU</name>
<dbReference type="PANTHER" id="PTHR47926">
    <property type="entry name" value="PENTATRICOPEPTIDE REPEAT-CONTAINING PROTEIN"/>
    <property type="match status" value="1"/>
</dbReference>
<dbReference type="GO" id="GO:0009451">
    <property type="term" value="P:RNA modification"/>
    <property type="evidence" value="ECO:0007669"/>
    <property type="project" value="InterPro"/>
</dbReference>
<evidence type="ECO:0000313" key="3">
    <source>
        <dbReference type="EMBL" id="KAK7847060.1"/>
    </source>
</evidence>
<dbReference type="FunFam" id="1.25.40.10:FF:002158">
    <property type="entry name" value="Pentatricopeptide repeat-containing protein"/>
    <property type="match status" value="1"/>
</dbReference>
<reference evidence="3 4" key="1">
    <citation type="journal article" date="2018" name="Sci. Data">
        <title>The draft genome sequence of cork oak.</title>
        <authorList>
            <person name="Ramos A.M."/>
            <person name="Usie A."/>
            <person name="Barbosa P."/>
            <person name="Barros P.M."/>
            <person name="Capote T."/>
            <person name="Chaves I."/>
            <person name="Simoes F."/>
            <person name="Abreu I."/>
            <person name="Carrasquinho I."/>
            <person name="Faro C."/>
            <person name="Guimaraes J.B."/>
            <person name="Mendonca D."/>
            <person name="Nobrega F."/>
            <person name="Rodrigues L."/>
            <person name="Saibo N.J.M."/>
            <person name="Varela M.C."/>
            <person name="Egas C."/>
            <person name="Matos J."/>
            <person name="Miguel C.M."/>
            <person name="Oliveira M.M."/>
            <person name="Ricardo C.P."/>
            <person name="Goncalves S."/>
        </authorList>
    </citation>
    <scope>NUCLEOTIDE SEQUENCE [LARGE SCALE GENOMIC DNA]</scope>
    <source>
        <strain evidence="4">cv. HL8</strain>
    </source>
</reference>
<dbReference type="PANTHER" id="PTHR47926:SF347">
    <property type="entry name" value="PENTATRICOPEPTIDE REPEAT-CONTAINING PROTEIN"/>
    <property type="match status" value="1"/>
</dbReference>